<sequence length="188" mass="18214">MAAAARGGACLAILASLAALASAVAAVRGHEQMPSLGSAAAHRRLQQASSAVWATVDIQLGSGSGTPSYSSSGGGGLALGIIILIAFGAALALIVAGVVVVVVRRHRAKKRKLAATGELFDADLGDGNTAPKPEPVVLDDDSSDTGPTVQVELFEAVAEAADGSAAAATAAEGGTAAATAATTTAEAV</sequence>
<dbReference type="EMBL" id="LHPG02000009">
    <property type="protein sequence ID" value="PRW56136.1"/>
    <property type="molecule type" value="Genomic_DNA"/>
</dbReference>
<feature type="chain" id="PRO_5015167274" evidence="3">
    <location>
        <begin position="27"/>
        <end position="188"/>
    </location>
</feature>
<reference evidence="4 5" key="1">
    <citation type="journal article" date="2018" name="Plant J.">
        <title>Genome sequences of Chlorella sorokiniana UTEX 1602 and Micractinium conductrix SAG 241.80: implications to maltose excretion by a green alga.</title>
        <authorList>
            <person name="Arriola M.B."/>
            <person name="Velmurugan N."/>
            <person name="Zhang Y."/>
            <person name="Plunkett M.H."/>
            <person name="Hondzo H."/>
            <person name="Barney B.M."/>
        </authorList>
    </citation>
    <scope>NUCLEOTIDE SEQUENCE [LARGE SCALE GENOMIC DNA]</scope>
    <source>
        <strain evidence="5">UTEX 1602</strain>
    </source>
</reference>
<keyword evidence="5" id="KW-1185">Reference proteome</keyword>
<dbReference type="AlphaFoldDB" id="A0A2P6TQ24"/>
<keyword evidence="2" id="KW-0472">Membrane</keyword>
<name>A0A2P6TQ24_CHLSO</name>
<feature type="region of interest" description="Disordered" evidence="1">
    <location>
        <begin position="124"/>
        <end position="145"/>
    </location>
</feature>
<keyword evidence="2" id="KW-0812">Transmembrane</keyword>
<comment type="caution">
    <text evidence="4">The sequence shown here is derived from an EMBL/GenBank/DDBJ whole genome shotgun (WGS) entry which is preliminary data.</text>
</comment>
<keyword evidence="3" id="KW-0732">Signal</keyword>
<evidence type="ECO:0000256" key="1">
    <source>
        <dbReference type="SAM" id="MobiDB-lite"/>
    </source>
</evidence>
<feature type="transmembrane region" description="Helical" evidence="2">
    <location>
        <begin position="77"/>
        <end position="103"/>
    </location>
</feature>
<proteinExistence type="predicted"/>
<keyword evidence="2" id="KW-1133">Transmembrane helix</keyword>
<evidence type="ECO:0000256" key="2">
    <source>
        <dbReference type="SAM" id="Phobius"/>
    </source>
</evidence>
<evidence type="ECO:0000256" key="3">
    <source>
        <dbReference type="SAM" id="SignalP"/>
    </source>
</evidence>
<protein>
    <submittedName>
        <fullName evidence="4">Cytochrome BD oxidase subunit I</fullName>
    </submittedName>
</protein>
<gene>
    <name evidence="4" type="ORF">C2E21_4918</name>
</gene>
<evidence type="ECO:0000313" key="5">
    <source>
        <dbReference type="Proteomes" id="UP000239899"/>
    </source>
</evidence>
<dbReference type="Proteomes" id="UP000239899">
    <property type="component" value="Unassembled WGS sequence"/>
</dbReference>
<evidence type="ECO:0000313" key="4">
    <source>
        <dbReference type="EMBL" id="PRW56136.1"/>
    </source>
</evidence>
<feature type="signal peptide" evidence="3">
    <location>
        <begin position="1"/>
        <end position="26"/>
    </location>
</feature>
<accession>A0A2P6TQ24</accession>
<organism evidence="4 5">
    <name type="scientific">Chlorella sorokiniana</name>
    <name type="common">Freshwater green alga</name>
    <dbReference type="NCBI Taxonomy" id="3076"/>
    <lineage>
        <taxon>Eukaryota</taxon>
        <taxon>Viridiplantae</taxon>
        <taxon>Chlorophyta</taxon>
        <taxon>core chlorophytes</taxon>
        <taxon>Trebouxiophyceae</taxon>
        <taxon>Chlorellales</taxon>
        <taxon>Chlorellaceae</taxon>
        <taxon>Chlorella clade</taxon>
        <taxon>Chlorella</taxon>
    </lineage>
</organism>